<dbReference type="GeneID" id="11459731"/>
<name>G8EJU8_9CAUD</name>
<reference evidence="2 3" key="1">
    <citation type="journal article" date="2011" name="Appl. Environ. Microbiol.">
        <title>Genome sequence and characterization of the related Gordonia phages GTE5 and GRU1 and their use as potential biocontrol agents.</title>
        <authorList>
            <person name="Petrovski S."/>
            <person name="Tillett D."/>
            <person name="Seviour R.J."/>
        </authorList>
    </citation>
    <scope>NUCLEOTIDE SEQUENCE [LARGE SCALE GENOMIC DNA]</scope>
</reference>
<evidence type="ECO:0000256" key="1">
    <source>
        <dbReference type="SAM" id="MobiDB-lite"/>
    </source>
</evidence>
<dbReference type="RefSeq" id="YP_004935812.1">
    <property type="nucleotide sequence ID" value="NC_016434.1"/>
</dbReference>
<protein>
    <submittedName>
        <fullName evidence="2">Uncharacterized protein</fullName>
    </submittedName>
</protein>
<dbReference type="Proteomes" id="UP000007318">
    <property type="component" value="Segment"/>
</dbReference>
<keyword evidence="3" id="KW-1185">Reference proteome</keyword>
<evidence type="ECO:0000313" key="3">
    <source>
        <dbReference type="Proteomes" id="UP000007318"/>
    </source>
</evidence>
<feature type="region of interest" description="Disordered" evidence="1">
    <location>
        <begin position="62"/>
        <end position="91"/>
    </location>
</feature>
<dbReference type="KEGG" id="vg:11459731"/>
<dbReference type="EMBL" id="JF923796">
    <property type="protein sequence ID" value="AET09830.1"/>
    <property type="molecule type" value="Genomic_DNA"/>
</dbReference>
<sequence length="91" mass="10149">MPRVRRNIRPGENQWTAILLLVMQTKTRGQGAFRASLRTLPRLLRFAAIDLQILFKCLRHSSSIPQRPRGDEETSSEVGGDQPNGPSPPTG</sequence>
<evidence type="ECO:0000313" key="2">
    <source>
        <dbReference type="EMBL" id="AET09830.1"/>
    </source>
</evidence>
<accession>G8EJU8</accession>
<proteinExistence type="predicted"/>
<organism evidence="2 3">
    <name type="scientific">Gordonia phage GTE5</name>
    <dbReference type="NCBI Taxonomy" id="319522"/>
    <lineage>
        <taxon>Viruses</taxon>
        <taxon>Duplodnaviria</taxon>
        <taxon>Heunggongvirae</taxon>
        <taxon>Uroviricota</taxon>
        <taxon>Caudoviricetes</taxon>
        <taxon>Zierdtviridae</taxon>
        <taxon>Emilbogenvirinae</taxon>
        <taxon>Gruunavirus</taxon>
        <taxon>Gruunavirus GTE5</taxon>
    </lineage>
</organism>